<feature type="coiled-coil region" evidence="1">
    <location>
        <begin position="13"/>
        <end position="59"/>
    </location>
</feature>
<evidence type="ECO:0000313" key="3">
    <source>
        <dbReference type="EMBL" id="GAA4145963.1"/>
    </source>
</evidence>
<proteinExistence type="predicted"/>
<evidence type="ECO:0000256" key="1">
    <source>
        <dbReference type="SAM" id="Coils"/>
    </source>
</evidence>
<dbReference type="Proteomes" id="UP001500101">
    <property type="component" value="Unassembled WGS sequence"/>
</dbReference>
<evidence type="ECO:0000259" key="2">
    <source>
        <dbReference type="Pfam" id="PF25167"/>
    </source>
</evidence>
<dbReference type="InterPro" id="IPR057151">
    <property type="entry name" value="DUF7829"/>
</dbReference>
<name>A0ABP7Z2G2_9SPHI</name>
<protein>
    <recommendedName>
        <fullName evidence="2">DUF7829 domain-containing protein</fullName>
    </recommendedName>
</protein>
<feature type="domain" description="DUF7829" evidence="2">
    <location>
        <begin position="74"/>
        <end position="306"/>
    </location>
</feature>
<accession>A0ABP7Z2G2</accession>
<dbReference type="EMBL" id="BAAAZI010000012">
    <property type="protein sequence ID" value="GAA4145963.1"/>
    <property type="molecule type" value="Genomic_DNA"/>
</dbReference>
<evidence type="ECO:0000313" key="4">
    <source>
        <dbReference type="Proteomes" id="UP001500101"/>
    </source>
</evidence>
<keyword evidence="4" id="KW-1185">Reference proteome</keyword>
<dbReference type="Pfam" id="PF25167">
    <property type="entry name" value="DUF7829"/>
    <property type="match status" value="1"/>
</dbReference>
<comment type="caution">
    <text evidence="3">The sequence shown here is derived from an EMBL/GenBank/DDBJ whole genome shotgun (WGS) entry which is preliminary data.</text>
</comment>
<gene>
    <name evidence="3" type="ORF">GCM10022216_30420</name>
</gene>
<organism evidence="3 4">
    <name type="scientific">Sphingobacterium kyonggiense</name>
    <dbReference type="NCBI Taxonomy" id="714075"/>
    <lineage>
        <taxon>Bacteria</taxon>
        <taxon>Pseudomonadati</taxon>
        <taxon>Bacteroidota</taxon>
        <taxon>Sphingobacteriia</taxon>
        <taxon>Sphingobacteriales</taxon>
        <taxon>Sphingobacteriaceae</taxon>
        <taxon>Sphingobacterium</taxon>
    </lineage>
</organism>
<keyword evidence="1" id="KW-0175">Coiled coil</keyword>
<reference evidence="4" key="1">
    <citation type="journal article" date="2019" name="Int. J. Syst. Evol. Microbiol.">
        <title>The Global Catalogue of Microorganisms (GCM) 10K type strain sequencing project: providing services to taxonomists for standard genome sequencing and annotation.</title>
        <authorList>
            <consortium name="The Broad Institute Genomics Platform"/>
            <consortium name="The Broad Institute Genome Sequencing Center for Infectious Disease"/>
            <person name="Wu L."/>
            <person name="Ma J."/>
        </authorList>
    </citation>
    <scope>NUCLEOTIDE SEQUENCE [LARGE SCALE GENOMIC DNA]</scope>
    <source>
        <strain evidence="4">JCM 16704</strain>
    </source>
</reference>
<sequence>MQAYYLDYEPEKQKKEEELIKFLEEQKRKHEEQERTVKLRLSEDKIAKIIADIKDLKNKDYSLFNLYARFENMNKEEIELLNIKLGLNRERTNTLPPMMTYIKNYIRRNPHYLDSRISIVEFLLTENKILIDVNAKDGNGRGCLQELYENHNLDIWMYRLIPALFLRGYRLTDHDREYFKNRSNSNEREAETTLLKLNFYNNLSDHHLIPLISKYFTYLVFIESALKKKMIGTGLKNWVQFVVRIQGGYKGFWYYTKLALKKYGTWDHIVGLDKKGTFLRKIKEFGLESVETDRSIDSLLRDLYPELFF</sequence>